<feature type="domain" description="Malonyl-CoA:ACP transacylase (MAT)" evidence="1">
    <location>
        <begin position="58"/>
        <end position="162"/>
    </location>
</feature>
<dbReference type="PANTHER" id="PTHR47170">
    <property type="entry name" value="MALONYL-COA ACP TRANSACYLASE, ACP-BINDING"/>
    <property type="match status" value="1"/>
</dbReference>
<dbReference type="InterPro" id="IPR014043">
    <property type="entry name" value="Acyl_transferase_dom"/>
</dbReference>
<name>A0A3P7P715_DIBLA</name>
<dbReference type="AlphaFoldDB" id="A0A3P7P715"/>
<dbReference type="SUPFAM" id="SSF52151">
    <property type="entry name" value="FabD/lysophospholipase-like"/>
    <property type="match status" value="1"/>
</dbReference>
<dbReference type="InterPro" id="IPR001227">
    <property type="entry name" value="Ac_transferase_dom_sf"/>
</dbReference>
<dbReference type="PANTHER" id="PTHR47170:SF2">
    <property type="entry name" value="MALONYL-COA:ACP TRANSACYLASE (MAT) DOMAIN-CONTAINING PROTEIN"/>
    <property type="match status" value="1"/>
</dbReference>
<reference evidence="2 3" key="1">
    <citation type="submission" date="2018-11" db="EMBL/GenBank/DDBJ databases">
        <authorList>
            <consortium name="Pathogen Informatics"/>
        </authorList>
    </citation>
    <scope>NUCLEOTIDE SEQUENCE [LARGE SCALE GENOMIC DNA]</scope>
</reference>
<proteinExistence type="predicted"/>
<accession>A0A3P7P715</accession>
<sequence length="172" mass="18672">MRSATFRLASCIRCFSSASTAPAAKNSGNSAPPGRPDTWCQYYDRPQTVPIEKTSIIMFPGQGAQFVGMGKNVIDIPGVKDMFESASSMLRTDLLKTCLEGPPEKLKKTIHCQPAVYVTSLAAAKKLQLERPEAIERCVAVAGYSVGEIAALVFAGAYTFEEVKQSSCYEIY</sequence>
<protein>
    <recommendedName>
        <fullName evidence="1">Malonyl-CoA:ACP transacylase (MAT) domain-containing protein</fullName>
    </recommendedName>
</protein>
<dbReference type="OrthoDB" id="541883at2759"/>
<dbReference type="Gene3D" id="3.40.366.10">
    <property type="entry name" value="Malonyl-Coenzyme A Acyl Carrier Protein, domain 2"/>
    <property type="match status" value="1"/>
</dbReference>
<evidence type="ECO:0000313" key="2">
    <source>
        <dbReference type="EMBL" id="VDN15882.1"/>
    </source>
</evidence>
<keyword evidence="3" id="KW-1185">Reference proteome</keyword>
<dbReference type="InterPro" id="IPR016035">
    <property type="entry name" value="Acyl_Trfase/lysoPLipase"/>
</dbReference>
<dbReference type="EMBL" id="UYRU01063947">
    <property type="protein sequence ID" value="VDN15882.1"/>
    <property type="molecule type" value="Genomic_DNA"/>
</dbReference>
<evidence type="ECO:0000259" key="1">
    <source>
        <dbReference type="Pfam" id="PF00698"/>
    </source>
</evidence>
<dbReference type="GO" id="GO:0016740">
    <property type="term" value="F:transferase activity"/>
    <property type="evidence" value="ECO:0007669"/>
    <property type="project" value="InterPro"/>
</dbReference>
<dbReference type="InterPro" id="IPR052760">
    <property type="entry name" value="Mitochondrial_malonyltrans"/>
</dbReference>
<dbReference type="Pfam" id="PF00698">
    <property type="entry name" value="Acyl_transf_1"/>
    <property type="match status" value="1"/>
</dbReference>
<dbReference type="Proteomes" id="UP000281553">
    <property type="component" value="Unassembled WGS sequence"/>
</dbReference>
<evidence type="ECO:0000313" key="3">
    <source>
        <dbReference type="Proteomes" id="UP000281553"/>
    </source>
</evidence>
<organism evidence="2 3">
    <name type="scientific">Dibothriocephalus latus</name>
    <name type="common">Fish tapeworm</name>
    <name type="synonym">Diphyllobothrium latum</name>
    <dbReference type="NCBI Taxonomy" id="60516"/>
    <lineage>
        <taxon>Eukaryota</taxon>
        <taxon>Metazoa</taxon>
        <taxon>Spiralia</taxon>
        <taxon>Lophotrochozoa</taxon>
        <taxon>Platyhelminthes</taxon>
        <taxon>Cestoda</taxon>
        <taxon>Eucestoda</taxon>
        <taxon>Diphyllobothriidea</taxon>
        <taxon>Diphyllobothriidae</taxon>
        <taxon>Dibothriocephalus</taxon>
    </lineage>
</organism>
<gene>
    <name evidence="2" type="ORF">DILT_LOCUS11713</name>
</gene>